<feature type="domain" description="AH" evidence="26">
    <location>
        <begin position="239"/>
        <end position="452"/>
    </location>
</feature>
<dbReference type="SMART" id="SM01015">
    <property type="entry name" value="Arfaptin"/>
    <property type="match status" value="1"/>
</dbReference>
<dbReference type="GO" id="GO:0002092">
    <property type="term" value="P:positive regulation of receptor internalization"/>
    <property type="evidence" value="ECO:0007669"/>
    <property type="project" value="TreeGrafter"/>
</dbReference>
<evidence type="ECO:0000259" key="25">
    <source>
        <dbReference type="PROSITE" id="PS50106"/>
    </source>
</evidence>
<evidence type="ECO:0000256" key="6">
    <source>
        <dbReference type="ARBA" id="ARBA00022490"/>
    </source>
</evidence>
<evidence type="ECO:0000256" key="14">
    <source>
        <dbReference type="ARBA" id="ARBA00023139"/>
    </source>
</evidence>
<dbReference type="FunFam" id="2.30.42.10:FF:000073">
    <property type="entry name" value="Interacting with PRKCA"/>
    <property type="match status" value="1"/>
</dbReference>
<dbReference type="CDD" id="cd06722">
    <property type="entry name" value="PDZ_PICK1-like"/>
    <property type="match status" value="1"/>
</dbReference>
<dbReference type="InterPro" id="IPR001478">
    <property type="entry name" value="PDZ"/>
</dbReference>
<dbReference type="GO" id="GO:0005886">
    <property type="term" value="C:plasma membrane"/>
    <property type="evidence" value="ECO:0007669"/>
    <property type="project" value="GOC"/>
</dbReference>
<keyword evidence="9" id="KW-0479">Metal-binding</keyword>
<evidence type="ECO:0000313" key="27">
    <source>
        <dbReference type="EMBL" id="CAD7076686.1"/>
    </source>
</evidence>
<evidence type="ECO:0000256" key="1">
    <source>
        <dbReference type="ARBA" id="ARBA00004170"/>
    </source>
</evidence>
<gene>
    <name evidence="27" type="ORF">HERILL_LOCUS86</name>
</gene>
<evidence type="ECO:0000256" key="9">
    <source>
        <dbReference type="ARBA" id="ARBA00022723"/>
    </source>
</evidence>
<dbReference type="InterPro" id="IPR030798">
    <property type="entry name" value="Arfaptin_fam"/>
</dbReference>
<keyword evidence="17" id="KW-0449">Lipoprotein</keyword>
<evidence type="ECO:0000256" key="20">
    <source>
        <dbReference type="ARBA" id="ARBA00033721"/>
    </source>
</evidence>
<organism evidence="27 28">
    <name type="scientific">Hermetia illucens</name>
    <name type="common">Black soldier fly</name>
    <dbReference type="NCBI Taxonomy" id="343691"/>
    <lineage>
        <taxon>Eukaryota</taxon>
        <taxon>Metazoa</taxon>
        <taxon>Ecdysozoa</taxon>
        <taxon>Arthropoda</taxon>
        <taxon>Hexapoda</taxon>
        <taxon>Insecta</taxon>
        <taxon>Pterygota</taxon>
        <taxon>Neoptera</taxon>
        <taxon>Endopterygota</taxon>
        <taxon>Diptera</taxon>
        <taxon>Brachycera</taxon>
        <taxon>Stratiomyomorpha</taxon>
        <taxon>Stratiomyidae</taxon>
        <taxon>Hermetiinae</taxon>
        <taxon>Hermetia</taxon>
    </lineage>
</organism>
<keyword evidence="13" id="KW-0472">Membrane</keyword>
<dbReference type="GO" id="GO:0097062">
    <property type="term" value="P:dendritic spine maintenance"/>
    <property type="evidence" value="ECO:0007669"/>
    <property type="project" value="TreeGrafter"/>
</dbReference>
<dbReference type="InterPro" id="IPR037959">
    <property type="entry name" value="PICK1_BAR"/>
</dbReference>
<feature type="region of interest" description="Disordered" evidence="24">
    <location>
        <begin position="1"/>
        <end position="90"/>
    </location>
</feature>
<dbReference type="InterPro" id="IPR010504">
    <property type="entry name" value="AH_dom"/>
</dbReference>
<keyword evidence="28" id="KW-1185">Reference proteome</keyword>
<evidence type="ECO:0000256" key="23">
    <source>
        <dbReference type="ARBA" id="ARBA00093501"/>
    </source>
</evidence>
<dbReference type="GO" id="GO:0008021">
    <property type="term" value="C:synaptic vesicle"/>
    <property type="evidence" value="ECO:0007669"/>
    <property type="project" value="TreeGrafter"/>
</dbReference>
<dbReference type="GO" id="GO:0005856">
    <property type="term" value="C:cytoskeleton"/>
    <property type="evidence" value="ECO:0007669"/>
    <property type="project" value="UniProtKB-SubCell"/>
</dbReference>
<dbReference type="AlphaFoldDB" id="A0A7R8U9K9"/>
<keyword evidence="16" id="KW-0206">Cytoskeleton</keyword>
<dbReference type="OrthoDB" id="5917245at2759"/>
<dbReference type="GO" id="GO:0048471">
    <property type="term" value="C:perinuclear region of cytoplasm"/>
    <property type="evidence" value="ECO:0007669"/>
    <property type="project" value="UniProtKB-SubCell"/>
</dbReference>
<dbReference type="Gene3D" id="2.30.42.10">
    <property type="match status" value="1"/>
</dbReference>
<dbReference type="GO" id="GO:0032588">
    <property type="term" value="C:trans-Golgi network membrane"/>
    <property type="evidence" value="ECO:0007669"/>
    <property type="project" value="TreeGrafter"/>
</dbReference>
<dbReference type="GO" id="GO:0019904">
    <property type="term" value="F:protein domain specific binding"/>
    <property type="evidence" value="ECO:0007669"/>
    <property type="project" value="InterPro"/>
</dbReference>
<dbReference type="SMART" id="SM00228">
    <property type="entry name" value="PDZ"/>
    <property type="match status" value="1"/>
</dbReference>
<dbReference type="PROSITE" id="PS50870">
    <property type="entry name" value="AH"/>
    <property type="match status" value="1"/>
</dbReference>
<dbReference type="GO" id="GO:0098842">
    <property type="term" value="C:postsynaptic early endosome"/>
    <property type="evidence" value="ECO:0007669"/>
    <property type="project" value="TreeGrafter"/>
</dbReference>
<keyword evidence="7" id="KW-0597">Phosphoprotein</keyword>
<dbReference type="Pfam" id="PF06456">
    <property type="entry name" value="Arfaptin"/>
    <property type="match status" value="1"/>
</dbReference>
<dbReference type="PANTHER" id="PTHR12141:SF1">
    <property type="entry name" value="PRKCA-BINDING PROTEIN"/>
    <property type="match status" value="1"/>
</dbReference>
<keyword evidence="8" id="KW-0771">Synaptosome</keyword>
<dbReference type="PANTHER" id="PTHR12141">
    <property type="entry name" value="ARFAPTIN-RELATED"/>
    <property type="match status" value="1"/>
</dbReference>
<feature type="compositionally biased region" description="Acidic residues" evidence="24">
    <location>
        <begin position="1"/>
        <end position="11"/>
    </location>
</feature>
<dbReference type="GO" id="GO:0005543">
    <property type="term" value="F:phospholipid binding"/>
    <property type="evidence" value="ECO:0007669"/>
    <property type="project" value="TreeGrafter"/>
</dbReference>
<dbReference type="FunCoup" id="A0A7R8U9K9">
    <property type="interactions" value="295"/>
</dbReference>
<dbReference type="PROSITE" id="PS50106">
    <property type="entry name" value="PDZ"/>
    <property type="match status" value="1"/>
</dbReference>
<proteinExistence type="predicted"/>
<dbReference type="GO" id="GO:0006886">
    <property type="term" value="P:intracellular protein transport"/>
    <property type="evidence" value="ECO:0007669"/>
    <property type="project" value="TreeGrafter"/>
</dbReference>
<evidence type="ECO:0000256" key="7">
    <source>
        <dbReference type="ARBA" id="ARBA00022553"/>
    </source>
</evidence>
<evidence type="ECO:0000256" key="8">
    <source>
        <dbReference type="ARBA" id="ARBA00022599"/>
    </source>
</evidence>
<sequence length="558" mass="62170">MLTDYEDDFFFEEDKIERPPTPSLITFADPSNVGDGVAQDGRLSPLKTDSAGAKEDGETEVLEKELSVSDEPASVVSDEPDPVLYAGPSQGDLDERRAYNCQLIELERLGMTVTSGSVLIKKDQTNLIGISIGGGAPLCPCLYIVQVFDGTPAAREGTLQSGDELLGVNGVSVKGKTKVEVAKMIQAATDEVTINYNKLHADPTQGESLDIVLKKLKHRLVEAMSASTADTLGLSRAILCNDSLVKRLQELEATEQMYKGLVDHAKRMLKAYFDLLQTFQAFGNVFAAISVREPQPRASEAFRIFGEIHRAMEKDGVKMLKTIKPVLSDLGTYLNKAIPDTKMTIRRYADAKFTYLSYCLKVKEMDDEEHSYCALQEPLYRVETGNYEYRLILRCRQDARARFAKLRNDVLEKMELLESKHARDLATQLKKFVEGLATLGTETVAHLREYPNLFPVEVDLKESAFQYKLNEMFHFDEDGIDEIGSVEEAAEVTVENDRKKSNADGKIDNLIPGFEEIDLNSSMTENTALLAELGLTDIDLSANRNDMQFLSNNENLLQ</sequence>
<evidence type="ECO:0000256" key="17">
    <source>
        <dbReference type="ARBA" id="ARBA00023288"/>
    </source>
</evidence>
<evidence type="ECO:0000256" key="10">
    <source>
        <dbReference type="ARBA" id="ARBA00022833"/>
    </source>
</evidence>
<evidence type="ECO:0000256" key="22">
    <source>
        <dbReference type="ARBA" id="ARBA00034105"/>
    </source>
</evidence>
<evidence type="ECO:0000256" key="4">
    <source>
        <dbReference type="ARBA" id="ARBA00004635"/>
    </source>
</evidence>
<evidence type="ECO:0000256" key="2">
    <source>
        <dbReference type="ARBA" id="ARBA00004245"/>
    </source>
</evidence>
<dbReference type="GO" id="GO:0014069">
    <property type="term" value="C:postsynaptic density"/>
    <property type="evidence" value="ECO:0007669"/>
    <property type="project" value="UniProtKB-SubCell"/>
</dbReference>
<evidence type="ECO:0000256" key="5">
    <source>
        <dbReference type="ARBA" id="ARBA00017975"/>
    </source>
</evidence>
<keyword evidence="15" id="KW-0009">Actin-binding</keyword>
<evidence type="ECO:0000256" key="24">
    <source>
        <dbReference type="SAM" id="MobiDB-lite"/>
    </source>
</evidence>
<evidence type="ECO:0000313" key="28">
    <source>
        <dbReference type="Proteomes" id="UP000594454"/>
    </source>
</evidence>
<evidence type="ECO:0000256" key="21">
    <source>
        <dbReference type="ARBA" id="ARBA00034102"/>
    </source>
</evidence>
<keyword evidence="14" id="KW-0564">Palmitate</keyword>
<dbReference type="Gene3D" id="1.20.1270.60">
    <property type="entry name" value="Arfaptin homology (AH) domain/BAR domain"/>
    <property type="match status" value="1"/>
</dbReference>
<feature type="compositionally biased region" description="Basic and acidic residues" evidence="24">
    <location>
        <begin position="52"/>
        <end position="67"/>
    </location>
</feature>
<dbReference type="GO" id="GO:0003779">
    <property type="term" value="F:actin binding"/>
    <property type="evidence" value="ECO:0007669"/>
    <property type="project" value="UniProtKB-KW"/>
</dbReference>
<evidence type="ECO:0000256" key="18">
    <source>
        <dbReference type="ARBA" id="ARBA00031097"/>
    </source>
</evidence>
<comment type="function">
    <text evidence="20">Probable adapter protein that bind to and organize the subcellular localization of a variety of membrane proteins containing some PDZ recognition sequence. Involved in the clustering of various receptors, possibly by acting at the receptor internalization level. Plays a role in synaptic plasticity by regulating the trafficking and internalization of AMPA receptors. May be regulated upon PRKCA activation. May regulate ASIC1/ASIC3 channel. Regulates actin polymerization by inhibiting the actin-nucleating activity of the Arp2/3 complex; the function is competitive with nucleation promoting factors and is linked to neuronal morphology regulation and AMPA receptor (AMPAR) endocytosis. Via interaction with the Arp2/3 complex involved in regulation of synaptic plasicity of excitatory synapses and required for spine shrinkage during long-term depression (LTD). Involved in regulation of astrocyte morphology, antagonistic to Arp2/3 complex activator WASL/N-WASP function.</text>
</comment>
<evidence type="ECO:0000259" key="26">
    <source>
        <dbReference type="PROSITE" id="PS50870"/>
    </source>
</evidence>
<dbReference type="GO" id="GO:0005080">
    <property type="term" value="F:protein kinase C binding"/>
    <property type="evidence" value="ECO:0007669"/>
    <property type="project" value="TreeGrafter"/>
</dbReference>
<evidence type="ECO:0000256" key="15">
    <source>
        <dbReference type="ARBA" id="ARBA00023203"/>
    </source>
</evidence>
<comment type="subcellular location">
    <subcellularLocation>
        <location evidence="2">Cytoplasm</location>
        <location evidence="2">Cytoskeleton</location>
    </subcellularLocation>
    <subcellularLocation>
        <location evidence="3">Cytoplasm</location>
        <location evidence="3">Perinuclear region</location>
    </subcellularLocation>
    <subcellularLocation>
        <location evidence="4">Membrane</location>
        <topology evidence="4">Lipid-anchor</topology>
    </subcellularLocation>
    <subcellularLocation>
        <location evidence="1">Membrane</location>
        <topology evidence="1">Peripheral membrane protein</topology>
    </subcellularLocation>
    <subcellularLocation>
        <location evidence="22">Postsynaptic density</location>
    </subcellularLocation>
    <subcellularLocation>
        <location evidence="21">Synapse</location>
        <location evidence="21">Synaptosome</location>
    </subcellularLocation>
</comment>
<dbReference type="SUPFAM" id="SSF103657">
    <property type="entry name" value="BAR/IMD domain-like"/>
    <property type="match status" value="1"/>
</dbReference>
<evidence type="ECO:0000256" key="13">
    <source>
        <dbReference type="ARBA" id="ARBA00023136"/>
    </source>
</evidence>
<feature type="domain" description="PDZ" evidence="25">
    <location>
        <begin position="117"/>
        <end position="200"/>
    </location>
</feature>
<accession>A0A7R8U9K9</accession>
<keyword evidence="6" id="KW-0963">Cytoplasm</keyword>
<evidence type="ECO:0000256" key="11">
    <source>
        <dbReference type="ARBA" id="ARBA00022837"/>
    </source>
</evidence>
<dbReference type="FunFam" id="1.20.1270.60:FF:000023">
    <property type="entry name" value="Interacting with PRKCA"/>
    <property type="match status" value="1"/>
</dbReference>
<dbReference type="GO" id="GO:0034315">
    <property type="term" value="P:regulation of Arp2/3 complex-mediated actin nucleation"/>
    <property type="evidence" value="ECO:0007669"/>
    <property type="project" value="TreeGrafter"/>
</dbReference>
<protein>
    <recommendedName>
        <fullName evidence="5">PRKCA-binding protein</fullName>
    </recommendedName>
    <alternativeName>
        <fullName evidence="19">Protein interacting with C kinase 1</fullName>
    </alternativeName>
    <alternativeName>
        <fullName evidence="18">Protein kinase C-alpha-binding protein</fullName>
    </alternativeName>
</protein>
<evidence type="ECO:0000256" key="16">
    <source>
        <dbReference type="ARBA" id="ARBA00023212"/>
    </source>
</evidence>
<dbReference type="GO" id="GO:0043005">
    <property type="term" value="C:neuron projection"/>
    <property type="evidence" value="ECO:0007669"/>
    <property type="project" value="UniProtKB-KW"/>
</dbReference>
<dbReference type="Pfam" id="PF00595">
    <property type="entry name" value="PDZ"/>
    <property type="match status" value="1"/>
</dbReference>
<dbReference type="SUPFAM" id="SSF50156">
    <property type="entry name" value="PDZ domain-like"/>
    <property type="match status" value="1"/>
</dbReference>
<keyword evidence="10" id="KW-0862">Zinc</keyword>
<comment type="subunit">
    <text evidence="23">Monomer and homodimer. Interacts with CXADR. Interacts presynaptically with the glutamate receptors GRIA2, GRIA3, GRIK3, isoform 3 of GRIA4, isoform A of GRM4, GRM7 and GRM8; with NAPA and NAPB; and with BTG2. The interaction with NAPA and NAPB disrupts the interaction with GRIA2, conducting to the internalization of GRIA2. Interacts with PRKCA; with the amine transporters SLC6A2 and SLC6A3; with the channels ASIC1 and ASIC2; with the GTP-binding proteins ARF1 and ARF3; with the ephrin receptor tyrosine kinases EPHA7, EPHB1 and EPHB2; with ERBB2 and through its PDZ domain with the C-terminal tail of PRLHR. Interacts with UNC5A. Interacts (via AH domain) with NCS1/FREQ; in a calcium-dependent manner. Interacts with F-actin and associates with the ARP2/3 complex. Interacts (via PDZ domain) with ARF1 (activated); the interaction blocks Arp2/3 complex inhibition. Interacts with SORCS3.</text>
</comment>
<dbReference type="GO" id="GO:0046872">
    <property type="term" value="F:metal ion binding"/>
    <property type="evidence" value="ECO:0007669"/>
    <property type="project" value="UniProtKB-KW"/>
</dbReference>
<dbReference type="InParanoid" id="A0A7R8U9K9"/>
<dbReference type="InterPro" id="IPR027267">
    <property type="entry name" value="AH/BAR_dom_sf"/>
</dbReference>
<dbReference type="InterPro" id="IPR036034">
    <property type="entry name" value="PDZ_sf"/>
</dbReference>
<keyword evidence="12" id="KW-0770">Synapse</keyword>
<evidence type="ECO:0000256" key="19">
    <source>
        <dbReference type="ARBA" id="ARBA00032804"/>
    </source>
</evidence>
<dbReference type="EMBL" id="LR899009">
    <property type="protein sequence ID" value="CAD7076686.1"/>
    <property type="molecule type" value="Genomic_DNA"/>
</dbReference>
<dbReference type="OMA" id="APYCPCI"/>
<dbReference type="Proteomes" id="UP000594454">
    <property type="component" value="Chromosome 1"/>
</dbReference>
<evidence type="ECO:0000256" key="3">
    <source>
        <dbReference type="ARBA" id="ARBA00004556"/>
    </source>
</evidence>
<dbReference type="GO" id="GO:0043113">
    <property type="term" value="P:receptor clustering"/>
    <property type="evidence" value="ECO:0007669"/>
    <property type="project" value="TreeGrafter"/>
</dbReference>
<name>A0A7R8U9K9_HERIL</name>
<dbReference type="CDD" id="cd07659">
    <property type="entry name" value="BAR_PICK1"/>
    <property type="match status" value="1"/>
</dbReference>
<evidence type="ECO:0000256" key="12">
    <source>
        <dbReference type="ARBA" id="ARBA00023018"/>
    </source>
</evidence>
<reference evidence="27 28" key="1">
    <citation type="submission" date="2020-11" db="EMBL/GenBank/DDBJ databases">
        <authorList>
            <person name="Wallbank WR R."/>
            <person name="Pardo Diaz C."/>
            <person name="Kozak K."/>
            <person name="Martin S."/>
            <person name="Jiggins C."/>
            <person name="Moest M."/>
            <person name="Warren A I."/>
            <person name="Generalovic N T."/>
            <person name="Byers J.R.P. K."/>
            <person name="Montejo-Kovacevich G."/>
            <person name="Yen C E."/>
        </authorList>
    </citation>
    <scope>NUCLEOTIDE SEQUENCE [LARGE SCALE GENOMIC DNA]</scope>
</reference>
<keyword evidence="11" id="KW-0106">Calcium</keyword>